<dbReference type="OrthoDB" id="9789943at2"/>
<evidence type="ECO:0000313" key="4">
    <source>
        <dbReference type="Proteomes" id="UP000294902"/>
    </source>
</evidence>
<dbReference type="AlphaFoldDB" id="A0A4R3MIQ6"/>
<dbReference type="Pfam" id="PF01882">
    <property type="entry name" value="DUF58"/>
    <property type="match status" value="1"/>
</dbReference>
<protein>
    <submittedName>
        <fullName evidence="3">Uncharacterized protein DUF58</fullName>
    </submittedName>
</protein>
<sequence>MWVQWLFISTFIFMYFQSWIVKKWGLKRIKYNRYFNIERVFVDSEVQMVEEIVNYKLLPIPWLKVESKINKNLFFSKEENRVVKNEEYHSSVFSLFPFMRVLRKYSIIPKKRGCYKMNSVSLTCGDFISLGKRNYLDMELESFLIVFPKLVPMEEIPFPNNSLRGDILVKRWIIEDPFMISGVREYHNNDSMKDINWSSTAKMGHLQVNKYDYTADRKLMILLNVDIREGQWEVSDIVDSIEKGISYCATVANSFITSGVETGFGTNGEIVDFEDDLIYIHPDSSEDHLLYMYELMAKLIIKSKCTFHKYLEEEVNKGNSNIDYMIFSAYMDDNIQYQINNLTRLGNTVKVIFLEE</sequence>
<evidence type="ECO:0000259" key="2">
    <source>
        <dbReference type="Pfam" id="PF01882"/>
    </source>
</evidence>
<keyword evidence="1" id="KW-0472">Membrane</keyword>
<evidence type="ECO:0000256" key="1">
    <source>
        <dbReference type="SAM" id="Phobius"/>
    </source>
</evidence>
<feature type="transmembrane region" description="Helical" evidence="1">
    <location>
        <begin position="6"/>
        <end position="25"/>
    </location>
</feature>
<proteinExistence type="predicted"/>
<dbReference type="InterPro" id="IPR002881">
    <property type="entry name" value="DUF58"/>
</dbReference>
<keyword evidence="4" id="KW-1185">Reference proteome</keyword>
<keyword evidence="1" id="KW-0812">Transmembrane</keyword>
<dbReference type="RefSeq" id="WP_132254245.1">
    <property type="nucleotide sequence ID" value="NZ_SMAL01000021.1"/>
</dbReference>
<organism evidence="3 4">
    <name type="scientific">Natranaerovirga pectinivora</name>
    <dbReference type="NCBI Taxonomy" id="682400"/>
    <lineage>
        <taxon>Bacteria</taxon>
        <taxon>Bacillati</taxon>
        <taxon>Bacillota</taxon>
        <taxon>Clostridia</taxon>
        <taxon>Lachnospirales</taxon>
        <taxon>Natranaerovirgaceae</taxon>
        <taxon>Natranaerovirga</taxon>
    </lineage>
</organism>
<comment type="caution">
    <text evidence="3">The sequence shown here is derived from an EMBL/GenBank/DDBJ whole genome shotgun (WGS) entry which is preliminary data.</text>
</comment>
<reference evidence="3 4" key="1">
    <citation type="submission" date="2019-03" db="EMBL/GenBank/DDBJ databases">
        <title>Genomic Encyclopedia of Type Strains, Phase IV (KMG-IV): sequencing the most valuable type-strain genomes for metagenomic binning, comparative biology and taxonomic classification.</title>
        <authorList>
            <person name="Goeker M."/>
        </authorList>
    </citation>
    <scope>NUCLEOTIDE SEQUENCE [LARGE SCALE GENOMIC DNA]</scope>
    <source>
        <strain evidence="3 4">DSM 24629</strain>
    </source>
</reference>
<dbReference type="Proteomes" id="UP000294902">
    <property type="component" value="Unassembled WGS sequence"/>
</dbReference>
<dbReference type="PANTHER" id="PTHR34351">
    <property type="entry name" value="SLR1927 PROTEIN-RELATED"/>
    <property type="match status" value="1"/>
</dbReference>
<evidence type="ECO:0000313" key="3">
    <source>
        <dbReference type="EMBL" id="TCT11605.1"/>
    </source>
</evidence>
<name>A0A4R3MIQ6_9FIRM</name>
<gene>
    <name evidence="3" type="ORF">EDC18_1212</name>
</gene>
<feature type="domain" description="DUF58" evidence="2">
    <location>
        <begin position="183"/>
        <end position="297"/>
    </location>
</feature>
<dbReference type="PANTHER" id="PTHR34351:SF2">
    <property type="entry name" value="DUF58 DOMAIN-CONTAINING PROTEIN"/>
    <property type="match status" value="1"/>
</dbReference>
<dbReference type="EMBL" id="SMAL01000021">
    <property type="protein sequence ID" value="TCT11605.1"/>
    <property type="molecule type" value="Genomic_DNA"/>
</dbReference>
<accession>A0A4R3MIQ6</accession>
<keyword evidence="1" id="KW-1133">Transmembrane helix</keyword>